<dbReference type="InterPro" id="IPR045055">
    <property type="entry name" value="DNA2/NAM7-like"/>
</dbReference>
<evidence type="ECO:0000256" key="1">
    <source>
        <dbReference type="SAM" id="Coils"/>
    </source>
</evidence>
<evidence type="ECO:0000313" key="5">
    <source>
        <dbReference type="EMBL" id="MBB6716634.1"/>
    </source>
</evidence>
<dbReference type="InterPro" id="IPR047187">
    <property type="entry name" value="SF1_C_Upf1"/>
</dbReference>
<dbReference type="PANTHER" id="PTHR10887:SF530">
    <property type="entry name" value="SUPERFAMILY I DNA HELICASES"/>
    <property type="match status" value="1"/>
</dbReference>
<sequence>MQDLDDKIEQWKTRLLDLGKRNRLINFKETKRSNIAITSPNHEILYKKIVHDEGKLTFSFPLKTTYDENGEESNINVEKGDIETNKTLNEQQKTLKVLRGRAKTSIEEQGVNCLYLTFGMIRWKESENSEIIISSPLVLVPVTITIGSITEPYGLKLHEDEIVVNPTLAFKFKNDFGIVLPEFDGHEDDIAEYLLQIDKIAEKNDWEVVTHINLTLLSFLKINMYNDLDNNKDKIVSSPIIKALCGDKSEIALIPSELNNFDHDKNIRPIDTYQVVDADSSQQDAILLSKKGISFVLQGPPGTGKSQTITNIIAEAISDGKKVLFVSEKVAALEVVKKRLTEAGLEDFCLTLHSYKANKKQVLNQLNKTLNIQRISLREDAIYKLSVLEEKKNKLNEYQEQLHEKCLPLNISIYQANGQLAKLCDTEDIIFGIEDIENTDRQLLDKYRYLLSEFSKTIGKLSADYSDNPWYSCNVPVVTHELRHDIEVNLNKLSIKLNNLINIYDCVTEKTGGNITPTVKNISSLIKLLDFSSESPIFPMKWLSEDINELVYYAEKYLKLFYEHKENTTNLLCRYEEDILKLNANDIIFTIESNMTDVKIYLDNASFENNKDIVLKADFILSECREIKSVIKRAYNHSKEISLTLDIKECNSISSLVGIKGLIDLILENPQPLEKWFNYSEIENITGFLGVAKNQQLILNDNLKSVKVKYNENITDINYDEIIARFKNSYVNVLKIISEFNNSSKSLEINKDTLYSFVDDQAEKVEKFNLLITNAFEVSKELNDNVGIKSIPTLNGLIFLGKLLEAITQNPKVAVAWFDENKEFPIEKIIADIKNIQKEIKEETDELLSKYNKDILNVDYKNMLIRFNTNYTNFFKNFKSSYGSDKKILKGFSKEANNKLTDSEIIGLLNKILLIKEKEQWLIDNDSFAKEMIGGLYVDNYTNWEAVHKNRANFKIIKDYFGINKVPEKLKNILIENDTEKLIEQQLTFSKIIESNISDFLKSIFGDDVGKKSVSELLKEMQNITDTSIKIKTDFENILGYYIRADETGEITVNHIMDVLTSIKLINEKRKWFSENNSALSENFGKYYIGIDTNWDNIKNRIDVVEKIIGCFEENKTPNKLIKYLVSSESEQESFSEFKRYIDDIDNKDIVMRLDNLLNIEDNQVVDIDKVIYTLEAIENGVNISYSKYVDFSSCSKGTMQFETIMTDIILLNRIQEIEIIVENNLFELESKFDFEFKKMNTNWGKVISSLEYANKLKDLLKEYSLSNEYISYICSEKSNSEWAIKYSKKLKEQDEDINDGFCWFANLFDNGEELYYTNIYEILDKIERSVNNLSLLEEWIDFRGTREKCREIGLSEFIEKVEQMGMLPQIIVDTFFKRFYRLWLDVMLPKYPAVYGFRSRSHQSIIKEFSDLDKSQLEIARLRILEKLIAKLPNTNITTSAVDEVGILKRELTKQRKVMPLRRLFKVIPNLLTALKPCLMMSPLSVSLFLQADGYNFDTVIFDEASQVCTEEAIGAIMRGKQVIIAGDSKQLPPTNFFGTTLSDGDFDVDSDDETFDDTGAYDSILEEAVNAIPERTLKWHYRSRHEHLIAFSNAKIYNNELITFPSNMDKVLDNGVEYIYVENGVYDRGGKKHNLNEAKRVANLVFEHIRKYPNRSLGVVTFSGAQQLAVDGAIRQLRLQNSQCEKFFSEDNENAFFVKNLENVQGDERDTIIFSIGYAKDQNGVMYMNFGPLSRNGGHRRLNVAITRAKYNVKLVGSIHPTDIKVESTNSEGVKMLRQYIEFAISGVSVLQNELKFTNIVDVDSPFEEAVHDFLIKNGYNVTTQVGCSGYRIDMAIQHPTLSGIFVLGIECDGATYHSSRTARERDRLRQAVLEDIGWTIYRIWSTDWIKDTKTQGGKLLEAVKTAIYNYKEGSLNTGGIASDEIAEKEIYIEKEDYVTVETTEAENNNPYDFSYYNETDINKITRVADDMEYITDVINYVVEKECPIHYELLGKRVAILFGNQKVTVKVKKSVDYILDKNLKGVITKRDDFCWHKNVKEIKVKIPAMDGGSRIINHISMEELAEAMCVITGKSFGITKNDLYIVTARVFGFNRRSVNITEAMESACLYLIGMGKVKEVDGKIVL</sequence>
<proteinExistence type="predicted"/>
<feature type="coiled-coil region" evidence="1">
    <location>
        <begin position="826"/>
        <end position="853"/>
    </location>
</feature>
<comment type="caution">
    <text evidence="5">The sequence shown here is derived from an EMBL/GenBank/DDBJ whole genome shotgun (WGS) entry which is preliminary data.</text>
</comment>
<dbReference type="CDD" id="cd18808">
    <property type="entry name" value="SF1_C_Upf1"/>
    <property type="match status" value="1"/>
</dbReference>
<feature type="domain" description="DNA2/NAM7 helicase-like C-terminal" evidence="3">
    <location>
        <begin position="1565"/>
        <end position="1760"/>
    </location>
</feature>
<feature type="domain" description="Restriction endonuclease type II-like" evidence="4">
    <location>
        <begin position="1809"/>
        <end position="1905"/>
    </location>
</feature>
<feature type="domain" description="DNA2/NAM7 helicase helicase" evidence="2">
    <location>
        <begin position="279"/>
        <end position="403"/>
    </location>
</feature>
<feature type="domain" description="DNA2/NAM7 helicase helicase" evidence="2">
    <location>
        <begin position="1491"/>
        <end position="1536"/>
    </location>
</feature>
<dbReference type="InterPro" id="IPR027417">
    <property type="entry name" value="P-loop_NTPase"/>
</dbReference>
<dbReference type="Pfam" id="PF18741">
    <property type="entry name" value="MTES_1575"/>
    <property type="match status" value="1"/>
</dbReference>
<dbReference type="Pfam" id="PF13195">
    <property type="entry name" value="DUF4011"/>
    <property type="match status" value="1"/>
</dbReference>
<evidence type="ECO:0000259" key="2">
    <source>
        <dbReference type="Pfam" id="PF13086"/>
    </source>
</evidence>
<evidence type="ECO:0000259" key="3">
    <source>
        <dbReference type="Pfam" id="PF13087"/>
    </source>
</evidence>
<dbReference type="GO" id="GO:0004386">
    <property type="term" value="F:helicase activity"/>
    <property type="evidence" value="ECO:0007669"/>
    <property type="project" value="InterPro"/>
</dbReference>
<protein>
    <submittedName>
        <fullName evidence="5">DUF4011 domain-containing protein</fullName>
    </submittedName>
</protein>
<evidence type="ECO:0000259" key="4">
    <source>
        <dbReference type="Pfam" id="PF18741"/>
    </source>
</evidence>
<dbReference type="InterPro" id="IPR049468">
    <property type="entry name" value="Restrct_endonuc-II-like_dom"/>
</dbReference>
<dbReference type="InterPro" id="IPR041677">
    <property type="entry name" value="DNA2/NAM7_AAA_11"/>
</dbReference>
<dbReference type="EMBL" id="JACKWY010000017">
    <property type="protein sequence ID" value="MBB6716634.1"/>
    <property type="molecule type" value="Genomic_DNA"/>
</dbReference>
<dbReference type="Pfam" id="PF13086">
    <property type="entry name" value="AAA_11"/>
    <property type="match status" value="2"/>
</dbReference>
<evidence type="ECO:0000313" key="6">
    <source>
        <dbReference type="Proteomes" id="UP000585258"/>
    </source>
</evidence>
<gene>
    <name evidence="5" type="ORF">H7E68_18275</name>
</gene>
<dbReference type="PANTHER" id="PTHR10887">
    <property type="entry name" value="DNA2/NAM7 HELICASE FAMILY"/>
    <property type="match status" value="1"/>
</dbReference>
<reference evidence="5 6" key="1">
    <citation type="submission" date="2020-08" db="EMBL/GenBank/DDBJ databases">
        <title>Clostridia isolated from Swiss meat.</title>
        <authorList>
            <person name="Wambui J."/>
            <person name="Stevens M.J.A."/>
            <person name="Stephan R."/>
        </authorList>
    </citation>
    <scope>NUCLEOTIDE SEQUENCE [LARGE SCALE GENOMIC DNA]</scope>
    <source>
        <strain evidence="5 6">CM001</strain>
    </source>
</reference>
<name>A0A7X0SFG7_9CLOT</name>
<accession>A0A7X0SFG7</accession>
<dbReference type="Gene3D" id="3.40.50.300">
    <property type="entry name" value="P-loop containing nucleotide triphosphate hydrolases"/>
    <property type="match status" value="3"/>
</dbReference>
<dbReference type="InterPro" id="IPR041679">
    <property type="entry name" value="DNA2/NAM7-like_C"/>
</dbReference>
<dbReference type="FunFam" id="3.40.960.10:FF:000002">
    <property type="entry name" value="DNA helicase related protein"/>
    <property type="match status" value="1"/>
</dbReference>
<dbReference type="RefSeq" id="WP_185165622.1">
    <property type="nucleotide sequence ID" value="NZ_JACKWY010000017.1"/>
</dbReference>
<organism evidence="5 6">
    <name type="scientific">Clostridium gasigenes</name>
    <dbReference type="NCBI Taxonomy" id="94869"/>
    <lineage>
        <taxon>Bacteria</taxon>
        <taxon>Bacillati</taxon>
        <taxon>Bacillota</taxon>
        <taxon>Clostridia</taxon>
        <taxon>Eubacteriales</taxon>
        <taxon>Clostridiaceae</taxon>
        <taxon>Clostridium</taxon>
    </lineage>
</organism>
<dbReference type="InterPro" id="IPR011335">
    <property type="entry name" value="Restrct_endonuc-II-like"/>
</dbReference>
<dbReference type="SUPFAM" id="SSF52540">
    <property type="entry name" value="P-loop containing nucleoside triphosphate hydrolases"/>
    <property type="match status" value="2"/>
</dbReference>
<dbReference type="InterPro" id="IPR025103">
    <property type="entry name" value="DUF4011"/>
</dbReference>
<dbReference type="SUPFAM" id="SSF52980">
    <property type="entry name" value="Restriction endonuclease-like"/>
    <property type="match status" value="1"/>
</dbReference>
<dbReference type="FunFam" id="3.40.50.300:FF:002063">
    <property type="entry name" value="DNA helicase related protein"/>
    <property type="match status" value="1"/>
</dbReference>
<dbReference type="Gene3D" id="3.40.960.10">
    <property type="entry name" value="VSR Endonuclease"/>
    <property type="match status" value="1"/>
</dbReference>
<dbReference type="Proteomes" id="UP000585258">
    <property type="component" value="Unassembled WGS sequence"/>
</dbReference>
<dbReference type="Pfam" id="PF13087">
    <property type="entry name" value="AAA_12"/>
    <property type="match status" value="1"/>
</dbReference>
<keyword evidence="1" id="KW-0175">Coiled coil</keyword>